<proteinExistence type="inferred from homology"/>
<dbReference type="AlphaFoldDB" id="A0AAE4ZA32"/>
<dbReference type="CDD" id="cd07911">
    <property type="entry name" value="RNRR2_Rv0233_like"/>
    <property type="match status" value="1"/>
</dbReference>
<dbReference type="NCBIfam" id="NF006202">
    <property type="entry name" value="PRK08326.1-5"/>
    <property type="match status" value="1"/>
</dbReference>
<comment type="caution">
    <text evidence="12">The sequence shown here is derived from an EMBL/GenBank/DDBJ whole genome shotgun (WGS) entry which is preliminary data.</text>
</comment>
<dbReference type="EMBL" id="JAACAK010000096">
    <property type="protein sequence ID" value="NIR75838.1"/>
    <property type="molecule type" value="Genomic_DNA"/>
</dbReference>
<reference evidence="12 13" key="1">
    <citation type="submission" date="2020-01" db="EMBL/GenBank/DDBJ databases">
        <title>Genomes assembled from Gulf of Kutch pelagic sediment metagenomes.</title>
        <authorList>
            <person name="Chandrashekar M."/>
            <person name="Mahajan M.S."/>
            <person name="Dave K.J."/>
            <person name="Vatsa P."/>
            <person name="Nathani N.M."/>
        </authorList>
    </citation>
    <scope>NUCLEOTIDE SEQUENCE [LARGE SCALE GENOMIC DNA]</scope>
    <source>
        <strain evidence="12">KS3-K002</strain>
    </source>
</reference>
<accession>A0AAE4ZA32</accession>
<keyword evidence="7" id="KW-0408">Iron</keyword>
<comment type="similarity">
    <text evidence="3">Belongs to the ribonucleoside diphosphate reductase small chain family. R2-like ligand binding oxidase subfamily.</text>
</comment>
<dbReference type="GO" id="GO:0016491">
    <property type="term" value="F:oxidoreductase activity"/>
    <property type="evidence" value="ECO:0007669"/>
    <property type="project" value="UniProtKB-KW"/>
</dbReference>
<protein>
    <recommendedName>
        <fullName evidence="4">R2-like ligand binding oxidase</fullName>
    </recommendedName>
    <alternativeName>
        <fullName evidence="10">Ribonucleotide reductase R2 subunit homolog</fullName>
    </alternativeName>
    <alternativeName>
        <fullName evidence="9">Ribonucleotide reductase small subunit homolog</fullName>
    </alternativeName>
</protein>
<sequence length="458" mass="51072">MPEEIFTGRWVARWAAELNASERYRQAAASWEWPVVFVLDDDSGPTGPRQVFLDLWHGSCRAARPASEADRAAAPYVIAAPEAVWRELLTGDLDPLIALLHRKLEVRQGSVLKLTRYAAAAREMVAAAARIDSAAGASDDGAGSVTSLPPGPGRRAPGFVTTSPEGLDHESLPMRLYHKAKRIGIWNPQDIDFARDIEDWNRLDDLEREVLLHLTSLFQAGEESVAQEIVPLIAAISGERRVEEELYLATFLWEEAKHTEFFRRFLDEVAGDASDLSRFHGASYRVVFYEQLPVAMGALLEDPTPEAQVRASVTYNMIVEGTLAETGYHAYYAMLERNDLLPGLREGVGLLKRDESRHIAYGVFLLSRLLATDPGLWPGLERHMQSLLEPALGIIHELFDAYEVVPFGLEIDDFLDYALAQFQKRLARLERARELTPDQVMADLSGDPELEQPGQLSG</sequence>
<evidence type="ECO:0000256" key="4">
    <source>
        <dbReference type="ARBA" id="ARBA00013559"/>
    </source>
</evidence>
<name>A0AAE4ZA32_9BACT</name>
<dbReference type="Pfam" id="PF00268">
    <property type="entry name" value="Ribonuc_red_sm"/>
    <property type="match status" value="1"/>
</dbReference>
<evidence type="ECO:0000256" key="5">
    <source>
        <dbReference type="ARBA" id="ARBA00022723"/>
    </source>
</evidence>
<feature type="region of interest" description="Disordered" evidence="11">
    <location>
        <begin position="136"/>
        <end position="164"/>
    </location>
</feature>
<dbReference type="InterPro" id="IPR000358">
    <property type="entry name" value="RNR_small_fam"/>
</dbReference>
<evidence type="ECO:0000256" key="9">
    <source>
        <dbReference type="ARBA" id="ARBA00031672"/>
    </source>
</evidence>
<evidence type="ECO:0000256" key="7">
    <source>
        <dbReference type="ARBA" id="ARBA00023004"/>
    </source>
</evidence>
<dbReference type="NCBIfam" id="NF006200">
    <property type="entry name" value="PRK08326.1-3"/>
    <property type="match status" value="1"/>
</dbReference>
<evidence type="ECO:0000313" key="13">
    <source>
        <dbReference type="Proteomes" id="UP000702544"/>
    </source>
</evidence>
<dbReference type="SUPFAM" id="SSF47240">
    <property type="entry name" value="Ferritin-like"/>
    <property type="match status" value="1"/>
</dbReference>
<keyword evidence="5" id="KW-0479">Metal-binding</keyword>
<dbReference type="SUPFAM" id="SSF55718">
    <property type="entry name" value="SCP-like"/>
    <property type="match status" value="1"/>
</dbReference>
<comment type="cofactor">
    <cofactor evidence="2">
        <name>Fe cation</name>
        <dbReference type="ChEBI" id="CHEBI:24875"/>
    </cofactor>
</comment>
<dbReference type="GO" id="GO:0009263">
    <property type="term" value="P:deoxyribonucleotide biosynthetic process"/>
    <property type="evidence" value="ECO:0007669"/>
    <property type="project" value="InterPro"/>
</dbReference>
<dbReference type="Gene3D" id="3.30.1050.10">
    <property type="entry name" value="SCP2 sterol-binding domain"/>
    <property type="match status" value="1"/>
</dbReference>
<dbReference type="GO" id="GO:0046872">
    <property type="term" value="F:metal ion binding"/>
    <property type="evidence" value="ECO:0007669"/>
    <property type="project" value="UniProtKB-KW"/>
</dbReference>
<dbReference type="Gene3D" id="1.10.620.20">
    <property type="entry name" value="Ribonucleotide Reductase, subunit A"/>
    <property type="match status" value="1"/>
</dbReference>
<evidence type="ECO:0000256" key="2">
    <source>
        <dbReference type="ARBA" id="ARBA00001962"/>
    </source>
</evidence>
<evidence type="ECO:0000313" key="12">
    <source>
        <dbReference type="EMBL" id="NIR75838.1"/>
    </source>
</evidence>
<keyword evidence="8" id="KW-0464">Manganese</keyword>
<keyword evidence="6" id="KW-0560">Oxidoreductase</keyword>
<evidence type="ECO:0000256" key="1">
    <source>
        <dbReference type="ARBA" id="ARBA00001936"/>
    </source>
</evidence>
<gene>
    <name evidence="12" type="ORF">GWO12_12120</name>
</gene>
<evidence type="ECO:0000256" key="10">
    <source>
        <dbReference type="ARBA" id="ARBA00032636"/>
    </source>
</evidence>
<dbReference type="Proteomes" id="UP000702544">
    <property type="component" value="Unassembled WGS sequence"/>
</dbReference>
<comment type="cofactor">
    <cofactor evidence="1">
        <name>Mn(2+)</name>
        <dbReference type="ChEBI" id="CHEBI:29035"/>
    </cofactor>
</comment>
<dbReference type="InterPro" id="IPR012348">
    <property type="entry name" value="RNR-like"/>
</dbReference>
<evidence type="ECO:0000256" key="11">
    <source>
        <dbReference type="SAM" id="MobiDB-lite"/>
    </source>
</evidence>
<dbReference type="InterPro" id="IPR036527">
    <property type="entry name" value="SCP2_sterol-bd_dom_sf"/>
</dbReference>
<dbReference type="InterPro" id="IPR033908">
    <property type="entry name" value="R2LOX"/>
</dbReference>
<dbReference type="InterPro" id="IPR009078">
    <property type="entry name" value="Ferritin-like_SF"/>
</dbReference>
<evidence type="ECO:0000256" key="3">
    <source>
        <dbReference type="ARBA" id="ARBA00007873"/>
    </source>
</evidence>
<evidence type="ECO:0000256" key="6">
    <source>
        <dbReference type="ARBA" id="ARBA00023002"/>
    </source>
</evidence>
<evidence type="ECO:0000256" key="8">
    <source>
        <dbReference type="ARBA" id="ARBA00023211"/>
    </source>
</evidence>
<organism evidence="12 13">
    <name type="scientific">Candidatus Kutchimonas denitrificans</name>
    <dbReference type="NCBI Taxonomy" id="3056748"/>
    <lineage>
        <taxon>Bacteria</taxon>
        <taxon>Pseudomonadati</taxon>
        <taxon>Gemmatimonadota</taxon>
        <taxon>Gemmatimonadia</taxon>
        <taxon>Candidatus Palauibacterales</taxon>
        <taxon>Candidatus Palauibacteraceae</taxon>
        <taxon>Candidatus Kutchimonas</taxon>
    </lineage>
</organism>